<accession>A0A0L7LNE5</accession>
<proteinExistence type="predicted"/>
<comment type="caution">
    <text evidence="1">The sequence shown here is derived from an EMBL/GenBank/DDBJ whole genome shotgun (WGS) entry which is preliminary data.</text>
</comment>
<evidence type="ECO:0000313" key="1">
    <source>
        <dbReference type="EMBL" id="KOB76972.1"/>
    </source>
</evidence>
<dbReference type="EMBL" id="JTDY01000484">
    <property type="protein sequence ID" value="KOB76972.1"/>
    <property type="molecule type" value="Genomic_DNA"/>
</dbReference>
<sequence>MARKVGKRDSRYLAKIVTEDRAPCAFCRREVDNEITSTCLAGGRGTQSPFTMVATSKYPATLGCSVGACRKQFHLPCGREKNAVSLYYGSYK</sequence>
<evidence type="ECO:0000313" key="2">
    <source>
        <dbReference type="Proteomes" id="UP000037510"/>
    </source>
</evidence>
<organism evidence="1 2">
    <name type="scientific">Operophtera brumata</name>
    <name type="common">Winter moth</name>
    <name type="synonym">Phalaena brumata</name>
    <dbReference type="NCBI Taxonomy" id="104452"/>
    <lineage>
        <taxon>Eukaryota</taxon>
        <taxon>Metazoa</taxon>
        <taxon>Ecdysozoa</taxon>
        <taxon>Arthropoda</taxon>
        <taxon>Hexapoda</taxon>
        <taxon>Insecta</taxon>
        <taxon>Pterygota</taxon>
        <taxon>Neoptera</taxon>
        <taxon>Endopterygota</taxon>
        <taxon>Lepidoptera</taxon>
        <taxon>Glossata</taxon>
        <taxon>Ditrysia</taxon>
        <taxon>Geometroidea</taxon>
        <taxon>Geometridae</taxon>
        <taxon>Larentiinae</taxon>
        <taxon>Operophtera</taxon>
    </lineage>
</organism>
<dbReference type="Proteomes" id="UP000037510">
    <property type="component" value="Unassembled WGS sequence"/>
</dbReference>
<dbReference type="AlphaFoldDB" id="A0A0L7LNE5"/>
<keyword evidence="2" id="KW-1185">Reference proteome</keyword>
<reference evidence="1 2" key="1">
    <citation type="journal article" date="2015" name="Genome Biol. Evol.">
        <title>The genome of winter moth (Operophtera brumata) provides a genomic perspective on sexual dimorphism and phenology.</title>
        <authorList>
            <person name="Derks M.F."/>
            <person name="Smit S."/>
            <person name="Salis L."/>
            <person name="Schijlen E."/>
            <person name="Bossers A."/>
            <person name="Mateman C."/>
            <person name="Pijl A.S."/>
            <person name="de Ridder D."/>
            <person name="Groenen M.A."/>
            <person name="Visser M.E."/>
            <person name="Megens H.J."/>
        </authorList>
    </citation>
    <scope>NUCLEOTIDE SEQUENCE [LARGE SCALE GENOMIC DNA]</scope>
    <source>
        <strain evidence="1">WM2013NL</strain>
        <tissue evidence="1">Head and thorax</tissue>
    </source>
</reference>
<protein>
    <submittedName>
        <fullName evidence="1">G2/M phase-specific E3 ubiquitin-protein ligase</fullName>
    </submittedName>
</protein>
<name>A0A0L7LNE5_OPEBR</name>
<gene>
    <name evidence="1" type="ORF">OBRU01_00469</name>
</gene>